<dbReference type="EMBL" id="JAVDTI010000001">
    <property type="protein sequence ID" value="MDR6803482.1"/>
    <property type="molecule type" value="Genomic_DNA"/>
</dbReference>
<gene>
    <name evidence="1" type="ORF">J2W84_000519</name>
</gene>
<dbReference type="Proteomes" id="UP001264980">
    <property type="component" value="Unassembled WGS sequence"/>
</dbReference>
<protein>
    <submittedName>
        <fullName evidence="1">Uncharacterized protein</fullName>
    </submittedName>
</protein>
<comment type="caution">
    <text evidence="1">The sequence shown here is derived from an EMBL/GenBank/DDBJ whole genome shotgun (WGS) entry which is preliminary data.</text>
</comment>
<accession>A0ABU1QQV8</accession>
<keyword evidence="2" id="KW-1185">Reference proteome</keyword>
<sequence length="71" mass="8201">MNFTSIFQWRCNFKPIWRAWEALESECRSTAGFVDKRHLQRHLKGQLEAALAVVAEVAANRQLLPGDFELV</sequence>
<proteinExistence type="predicted"/>
<reference evidence="1 2" key="1">
    <citation type="submission" date="2023-07" db="EMBL/GenBank/DDBJ databases">
        <title>Sorghum-associated microbial communities from plants grown in Nebraska, USA.</title>
        <authorList>
            <person name="Schachtman D."/>
        </authorList>
    </citation>
    <scope>NUCLEOTIDE SEQUENCE [LARGE SCALE GENOMIC DNA]</scope>
    <source>
        <strain evidence="1 2">BE57</strain>
    </source>
</reference>
<name>A0ABU1QQV8_9BACT</name>
<organism evidence="1 2">
    <name type="scientific">Dyadobacter fermentans</name>
    <dbReference type="NCBI Taxonomy" id="94254"/>
    <lineage>
        <taxon>Bacteria</taxon>
        <taxon>Pseudomonadati</taxon>
        <taxon>Bacteroidota</taxon>
        <taxon>Cytophagia</taxon>
        <taxon>Cytophagales</taxon>
        <taxon>Spirosomataceae</taxon>
        <taxon>Dyadobacter</taxon>
    </lineage>
</organism>
<evidence type="ECO:0000313" key="2">
    <source>
        <dbReference type="Proteomes" id="UP001264980"/>
    </source>
</evidence>
<evidence type="ECO:0000313" key="1">
    <source>
        <dbReference type="EMBL" id="MDR6803482.1"/>
    </source>
</evidence>